<evidence type="ECO:0000313" key="2">
    <source>
        <dbReference type="EMBL" id="KAK8503532.1"/>
    </source>
</evidence>
<sequence length="130" mass="14722">MQLKAAPDSSEATSSIQLISVKVSSFQLRSAPTNSTSARLAQLWLTSPEAAETYPMQGRGRTDPDAYLAWESKVEHVFECYNYLEQMKKLQGLKQGSQSVEDYFKEMEMAMMRANTEEDREATMAHFLLV</sequence>
<dbReference type="Pfam" id="PF03732">
    <property type="entry name" value="Retrotrans_gag"/>
    <property type="match status" value="1"/>
</dbReference>
<feature type="domain" description="Retrotransposon gag" evidence="1">
    <location>
        <begin position="44"/>
        <end position="128"/>
    </location>
</feature>
<protein>
    <recommendedName>
        <fullName evidence="1">Retrotransposon gag domain-containing protein</fullName>
    </recommendedName>
</protein>
<dbReference type="EMBL" id="JBBPBM010000151">
    <property type="protein sequence ID" value="KAK8503532.1"/>
    <property type="molecule type" value="Genomic_DNA"/>
</dbReference>
<comment type="caution">
    <text evidence="2">The sequence shown here is derived from an EMBL/GenBank/DDBJ whole genome shotgun (WGS) entry which is preliminary data.</text>
</comment>
<gene>
    <name evidence="2" type="ORF">V6N12_005740</name>
</gene>
<name>A0ABR2B960_9ROSI</name>
<dbReference type="PANTHER" id="PTHR35046">
    <property type="entry name" value="ZINC KNUCKLE (CCHC-TYPE) FAMILY PROTEIN"/>
    <property type="match status" value="1"/>
</dbReference>
<keyword evidence="3" id="KW-1185">Reference proteome</keyword>
<organism evidence="2 3">
    <name type="scientific">Hibiscus sabdariffa</name>
    <name type="common">roselle</name>
    <dbReference type="NCBI Taxonomy" id="183260"/>
    <lineage>
        <taxon>Eukaryota</taxon>
        <taxon>Viridiplantae</taxon>
        <taxon>Streptophyta</taxon>
        <taxon>Embryophyta</taxon>
        <taxon>Tracheophyta</taxon>
        <taxon>Spermatophyta</taxon>
        <taxon>Magnoliopsida</taxon>
        <taxon>eudicotyledons</taxon>
        <taxon>Gunneridae</taxon>
        <taxon>Pentapetalae</taxon>
        <taxon>rosids</taxon>
        <taxon>malvids</taxon>
        <taxon>Malvales</taxon>
        <taxon>Malvaceae</taxon>
        <taxon>Malvoideae</taxon>
        <taxon>Hibiscus</taxon>
    </lineage>
</organism>
<dbReference type="PANTHER" id="PTHR35046:SF9">
    <property type="entry name" value="RNA-DIRECTED DNA POLYMERASE"/>
    <property type="match status" value="1"/>
</dbReference>
<dbReference type="Proteomes" id="UP001472677">
    <property type="component" value="Unassembled WGS sequence"/>
</dbReference>
<evidence type="ECO:0000259" key="1">
    <source>
        <dbReference type="Pfam" id="PF03732"/>
    </source>
</evidence>
<proteinExistence type="predicted"/>
<accession>A0ABR2B960</accession>
<reference evidence="2 3" key="1">
    <citation type="journal article" date="2024" name="G3 (Bethesda)">
        <title>Genome assembly of Hibiscus sabdariffa L. provides insights into metabolisms of medicinal natural products.</title>
        <authorList>
            <person name="Kim T."/>
        </authorList>
    </citation>
    <scope>NUCLEOTIDE SEQUENCE [LARGE SCALE GENOMIC DNA]</scope>
    <source>
        <strain evidence="2">TK-2024</strain>
        <tissue evidence="2">Old leaves</tissue>
    </source>
</reference>
<dbReference type="InterPro" id="IPR005162">
    <property type="entry name" value="Retrotrans_gag_dom"/>
</dbReference>
<evidence type="ECO:0000313" key="3">
    <source>
        <dbReference type="Proteomes" id="UP001472677"/>
    </source>
</evidence>